<dbReference type="GO" id="GO:0005886">
    <property type="term" value="C:plasma membrane"/>
    <property type="evidence" value="ECO:0007669"/>
    <property type="project" value="TreeGrafter"/>
</dbReference>
<dbReference type="SUPFAM" id="SSF53335">
    <property type="entry name" value="S-adenosyl-L-methionine-dependent methyltransferases"/>
    <property type="match status" value="1"/>
</dbReference>
<dbReference type="GO" id="GO:0031902">
    <property type="term" value="C:late endosome membrane"/>
    <property type="evidence" value="ECO:0007669"/>
    <property type="project" value="TreeGrafter"/>
</dbReference>
<dbReference type="InterPro" id="IPR053202">
    <property type="entry name" value="EGF_Rcpt_Signaling_Reg"/>
</dbReference>
<dbReference type="InterPro" id="IPR006342">
    <property type="entry name" value="FkbM_mtfrase"/>
</dbReference>
<dbReference type="Pfam" id="PF05050">
    <property type="entry name" value="Methyltransf_21"/>
    <property type="match status" value="1"/>
</dbReference>
<reference evidence="2" key="1">
    <citation type="submission" date="2021-02" db="EMBL/GenBank/DDBJ databases">
        <authorList>
            <person name="Dougan E. K."/>
            <person name="Rhodes N."/>
            <person name="Thang M."/>
            <person name="Chan C."/>
        </authorList>
    </citation>
    <scope>NUCLEOTIDE SEQUENCE</scope>
</reference>
<dbReference type="Gene3D" id="3.40.50.150">
    <property type="entry name" value="Vaccinia Virus protein VP39"/>
    <property type="match status" value="1"/>
</dbReference>
<dbReference type="GO" id="GO:0016197">
    <property type="term" value="P:endosomal transport"/>
    <property type="evidence" value="ECO:0007669"/>
    <property type="project" value="TreeGrafter"/>
</dbReference>
<dbReference type="OrthoDB" id="410712at2759"/>
<gene>
    <name evidence="2" type="primary">HERC1</name>
    <name evidence="2" type="ORF">SNEC2469_LOCUS13513</name>
</gene>
<dbReference type="InterPro" id="IPR029063">
    <property type="entry name" value="SAM-dependent_MTases_sf"/>
</dbReference>
<organism evidence="2 3">
    <name type="scientific">Symbiodinium necroappetens</name>
    <dbReference type="NCBI Taxonomy" id="1628268"/>
    <lineage>
        <taxon>Eukaryota</taxon>
        <taxon>Sar</taxon>
        <taxon>Alveolata</taxon>
        <taxon>Dinophyceae</taxon>
        <taxon>Suessiales</taxon>
        <taxon>Symbiodiniaceae</taxon>
        <taxon>Symbiodinium</taxon>
    </lineage>
</organism>
<dbReference type="PANTHER" id="PTHR34009:SF2">
    <property type="entry name" value="PROTEIN STAR"/>
    <property type="match status" value="1"/>
</dbReference>
<accession>A0A812SFL7</accession>
<dbReference type="GO" id="GO:0005789">
    <property type="term" value="C:endoplasmic reticulum membrane"/>
    <property type="evidence" value="ECO:0007669"/>
    <property type="project" value="TreeGrafter"/>
</dbReference>
<proteinExistence type="predicted"/>
<keyword evidence="3" id="KW-1185">Reference proteome</keyword>
<comment type="caution">
    <text evidence="2">The sequence shown here is derived from an EMBL/GenBank/DDBJ whole genome shotgun (WGS) entry which is preliminary data.</text>
</comment>
<evidence type="ECO:0000259" key="1">
    <source>
        <dbReference type="Pfam" id="PF05050"/>
    </source>
</evidence>
<name>A0A812SFL7_9DINO</name>
<protein>
    <submittedName>
        <fullName evidence="2">HERC1 protein</fullName>
    </submittedName>
</protein>
<dbReference type="GO" id="GO:0006888">
    <property type="term" value="P:endoplasmic reticulum to Golgi vesicle-mediated transport"/>
    <property type="evidence" value="ECO:0007669"/>
    <property type="project" value="TreeGrafter"/>
</dbReference>
<feature type="domain" description="Methyltransferase FkbM" evidence="1">
    <location>
        <begin position="149"/>
        <end position="312"/>
    </location>
</feature>
<evidence type="ECO:0000313" key="2">
    <source>
        <dbReference type="EMBL" id="CAE7478206.1"/>
    </source>
</evidence>
<evidence type="ECO:0000313" key="3">
    <source>
        <dbReference type="Proteomes" id="UP000601435"/>
    </source>
</evidence>
<dbReference type="Proteomes" id="UP000601435">
    <property type="component" value="Unassembled WGS sequence"/>
</dbReference>
<dbReference type="AlphaFoldDB" id="A0A812SFL7"/>
<dbReference type="EMBL" id="CAJNJA010021568">
    <property type="protein sequence ID" value="CAE7478206.1"/>
    <property type="molecule type" value="Genomic_DNA"/>
</dbReference>
<dbReference type="PANTHER" id="PTHR34009">
    <property type="entry name" value="PROTEIN STAR"/>
    <property type="match status" value="1"/>
</dbReference>
<dbReference type="GO" id="GO:0005794">
    <property type="term" value="C:Golgi apparatus"/>
    <property type="evidence" value="ECO:0007669"/>
    <property type="project" value="TreeGrafter"/>
</dbReference>
<sequence length="501" mass="57269">MPSAAACRQLQLPVEPRRYREVFYSRPYILALYNLQGCNSPWKLDGVPTDRYYCEYQYQTFRATICGKVDVDQFAEISGQEVYFPTVASGCGQNLCFCHAHSDAFYDFNLEFLCKEGEPVHFASQWSQDYFLVHNVFGEETRGRGVYVDVGSSHPFHLSNTAFVDSCMGWRGLCLEPNPRLKHMIQGLRGCQVVDACAWANETTMKFANGLELAARTDKTELKPSLPGEISEDLWVSETFFEARCAPLHQLLLEGMAKLLKPGDLQDVLREKQRPRIDLISVDAEGAEMEIFRDFPFQSWDIRCIIVETSRRTSMALDSLFLPQGFVKVAVLGKDAIYLSTSQLKTYPITGQLHLPTAIYWNEPGSDSEFTDYVRFQRFFGLDGDLDEDVGDQRLLNESELERQAQRQEQKNQRSQQEALDIAQGAFIRSILSEEQKQLVQQAGIKEILHDPFVRKALIRLHQDPDVFWDELQASPRLKANVKQLCDLDLVEHEELCLALT</sequence>